<evidence type="ECO:0000313" key="4">
    <source>
        <dbReference type="EMBL" id="TWU64676.1"/>
    </source>
</evidence>
<feature type="transmembrane region" description="Helical" evidence="1">
    <location>
        <begin position="47"/>
        <end position="68"/>
    </location>
</feature>
<dbReference type="SMART" id="SM00710">
    <property type="entry name" value="PbH1"/>
    <property type="match status" value="9"/>
</dbReference>
<accession>A0A5C6FQZ6</accession>
<keyword evidence="1" id="KW-0472">Membrane</keyword>
<dbReference type="PANTHER" id="PTHR36453">
    <property type="entry name" value="SECRETED PROTEIN-RELATED"/>
    <property type="match status" value="1"/>
</dbReference>
<dbReference type="EMBL" id="SJPZ01000001">
    <property type="protein sequence ID" value="TWU64676.1"/>
    <property type="molecule type" value="Genomic_DNA"/>
</dbReference>
<dbReference type="InterPro" id="IPR048482">
    <property type="entry name" value="GH141_ins"/>
</dbReference>
<evidence type="ECO:0000256" key="1">
    <source>
        <dbReference type="SAM" id="Phobius"/>
    </source>
</evidence>
<feature type="domain" description="Right handed beta helix" evidence="2">
    <location>
        <begin position="394"/>
        <end position="501"/>
    </location>
</feature>
<gene>
    <name evidence="4" type="ORF">V7x_02200</name>
</gene>
<evidence type="ECO:0000313" key="5">
    <source>
        <dbReference type="Proteomes" id="UP000316476"/>
    </source>
</evidence>
<dbReference type="SUPFAM" id="SSF51126">
    <property type="entry name" value="Pectin lyase-like"/>
    <property type="match status" value="1"/>
</dbReference>
<dbReference type="Pfam" id="PF13229">
    <property type="entry name" value="Beta_helix"/>
    <property type="match status" value="2"/>
</dbReference>
<keyword evidence="1" id="KW-1133">Transmembrane helix</keyword>
<dbReference type="InterPro" id="IPR012334">
    <property type="entry name" value="Pectin_lyas_fold"/>
</dbReference>
<comment type="caution">
    <text evidence="4">The sequence shown here is derived from an EMBL/GenBank/DDBJ whole genome shotgun (WGS) entry which is preliminary data.</text>
</comment>
<dbReference type="Gene3D" id="2.160.20.10">
    <property type="entry name" value="Single-stranded right-handed beta-helix, Pectin lyase-like"/>
    <property type="match status" value="2"/>
</dbReference>
<organism evidence="4 5">
    <name type="scientific">Crateriforma conspicua</name>
    <dbReference type="NCBI Taxonomy" id="2527996"/>
    <lineage>
        <taxon>Bacteria</taxon>
        <taxon>Pseudomonadati</taxon>
        <taxon>Planctomycetota</taxon>
        <taxon>Planctomycetia</taxon>
        <taxon>Planctomycetales</taxon>
        <taxon>Planctomycetaceae</taxon>
        <taxon>Crateriforma</taxon>
    </lineage>
</organism>
<dbReference type="Proteomes" id="UP000316476">
    <property type="component" value="Unassembled WGS sequence"/>
</dbReference>
<dbReference type="InterPro" id="IPR006626">
    <property type="entry name" value="PbH1"/>
</dbReference>
<proteinExistence type="predicted"/>
<dbReference type="InterPro" id="IPR039448">
    <property type="entry name" value="Beta_helix"/>
</dbReference>
<dbReference type="PANTHER" id="PTHR36453:SF1">
    <property type="entry name" value="RIGHT HANDED BETA HELIX DOMAIN-CONTAINING PROTEIN"/>
    <property type="match status" value="1"/>
</dbReference>
<keyword evidence="1" id="KW-0812">Transmembrane</keyword>
<protein>
    <submittedName>
        <fullName evidence="4">Uncharacterized protein</fullName>
    </submittedName>
</protein>
<feature type="domain" description="Right handed beta helix" evidence="2">
    <location>
        <begin position="543"/>
        <end position="634"/>
    </location>
</feature>
<sequence>MAALHAAISVYRDFMFVTHPLSKCKCVGRTGPTVNAMVMISWWPRRMPALVSGAVVWCLLFAMAVRGWTAGTSADFFVSPIGSDAWSGTIAEPNEERSDGPFATLARARDAVRELDQRNKRDVLVLVRDGDYQLAQTIVFGLADSGQGEHAITYAAFPNETPVFRSGAGISGWRPVPSSMAGLPKAAMGKVQVADVDESFATLFDSDGLLPRARSEGFIPLAGGSRNELRYPAGLLKESTRTGDIEIVVRPHHAWILNILPVESIDHHGRVAHTGVDATYAMNRLHFLKETESCWFENSLQYLDRPGEWVLDTEQRKLYLWPRSDSPVFAPQLAELIRVEGKIDKDGPTDQPVRNLCFRGLTFMHARRYTVSADDAGLQHDWDMHDKATAMFRLRGTQQCRIEQCHFRHSGGGAIRVDLHGQKNALSGNLIENIGGAGILLCGYGPGTKDVNRNNLVINNHIHHVGQVYSHSPGIMIWQSGHNRIANNLVHHTPYTGIIVSGCMAHFFAKQGRELGRTIRWHELEGLTRSPQRNDVLPFLHTRDNRIEFNEIHHAMEILGDGNAIYIRGAGSGNVIRGNYIHHLVAPMIMQAAIRTDGGQTDTLITGNLIYRCTSQGIILKLNNRCVNNIVADVIAPPRGYYLAVREGPMVGAVIQRNVFYASSDECTFIDELPPGNGRTTEDRRGRTLARSKDAQTDRNIYYCAADPTLGRQMLEQQQRDNVDVHSLAVDPLFVDPDNGDFSFRPESPAHALGIVPFDRSKAGLIDGDLP</sequence>
<dbReference type="AlphaFoldDB" id="A0A5C6FQZ6"/>
<feature type="domain" description="GH141-like insertion" evidence="3">
    <location>
        <begin position="292"/>
        <end position="323"/>
    </location>
</feature>
<name>A0A5C6FQZ6_9PLAN</name>
<reference evidence="4 5" key="1">
    <citation type="submission" date="2019-02" db="EMBL/GenBank/DDBJ databases">
        <title>Deep-cultivation of Planctomycetes and their phenomic and genomic characterization uncovers novel biology.</title>
        <authorList>
            <person name="Wiegand S."/>
            <person name="Jogler M."/>
            <person name="Boedeker C."/>
            <person name="Pinto D."/>
            <person name="Vollmers J."/>
            <person name="Rivas-Marin E."/>
            <person name="Kohn T."/>
            <person name="Peeters S.H."/>
            <person name="Heuer A."/>
            <person name="Rast P."/>
            <person name="Oberbeckmann S."/>
            <person name="Bunk B."/>
            <person name="Jeske O."/>
            <person name="Meyerdierks A."/>
            <person name="Storesund J.E."/>
            <person name="Kallscheuer N."/>
            <person name="Luecker S."/>
            <person name="Lage O.M."/>
            <person name="Pohl T."/>
            <person name="Merkel B.J."/>
            <person name="Hornburger P."/>
            <person name="Mueller R.-W."/>
            <person name="Bruemmer F."/>
            <person name="Labrenz M."/>
            <person name="Spormann A.M."/>
            <person name="Op Den Camp H."/>
            <person name="Overmann J."/>
            <person name="Amann R."/>
            <person name="Jetten M.S.M."/>
            <person name="Mascher T."/>
            <person name="Medema M.H."/>
            <person name="Devos D.P."/>
            <person name="Kaster A.-K."/>
            <person name="Ovreas L."/>
            <person name="Rohde M."/>
            <person name="Galperin M.Y."/>
            <person name="Jogler C."/>
        </authorList>
    </citation>
    <scope>NUCLEOTIDE SEQUENCE [LARGE SCALE GENOMIC DNA]</scope>
    <source>
        <strain evidence="4 5">V7</strain>
    </source>
</reference>
<evidence type="ECO:0000259" key="3">
    <source>
        <dbReference type="Pfam" id="PF21231"/>
    </source>
</evidence>
<evidence type="ECO:0000259" key="2">
    <source>
        <dbReference type="Pfam" id="PF13229"/>
    </source>
</evidence>
<dbReference type="Pfam" id="PF21231">
    <property type="entry name" value="GH141_M"/>
    <property type="match status" value="1"/>
</dbReference>
<dbReference type="InterPro" id="IPR011050">
    <property type="entry name" value="Pectin_lyase_fold/virulence"/>
</dbReference>